<keyword evidence="6 11" id="KW-0931">ER-Golgi transport</keyword>
<dbReference type="GO" id="GO:0005198">
    <property type="term" value="F:structural molecule activity"/>
    <property type="evidence" value="ECO:0007669"/>
    <property type="project" value="UniProtKB-UniRule"/>
</dbReference>
<dbReference type="GO" id="GO:0006888">
    <property type="term" value="P:endoplasmic reticulum to Golgi vesicle-mediated transport"/>
    <property type="evidence" value="ECO:0007669"/>
    <property type="project" value="TreeGrafter"/>
</dbReference>
<dbReference type="AlphaFoldDB" id="A0A7D8Z773"/>
<dbReference type="PIRSF" id="PIRSF016478">
    <property type="entry name" value="Coatomer_esu"/>
    <property type="match status" value="1"/>
</dbReference>
<accession>A0A7D8Z773</accession>
<dbReference type="EMBL" id="QKWK01000001">
    <property type="protein sequence ID" value="TXT15862.1"/>
    <property type="molecule type" value="Genomic_DNA"/>
</dbReference>
<gene>
    <name evidence="12" type="ORF">VHUM_00365</name>
</gene>
<evidence type="ECO:0000313" key="13">
    <source>
        <dbReference type="Proteomes" id="UP000473826"/>
    </source>
</evidence>
<comment type="subcellular location">
    <subcellularLocation>
        <location evidence="2">Cytoplasmic vesicle</location>
        <location evidence="2">COPI-coated vesicle membrane</location>
        <topology evidence="2">Peripheral membrane protein</topology>
        <orientation evidence="2">Cytoplasmic side</orientation>
    </subcellularLocation>
    <subcellularLocation>
        <location evidence="1">Golgi apparatus membrane</location>
        <topology evidence="1">Peripheral membrane protein</topology>
        <orientation evidence="1">Cytoplasmic side</orientation>
    </subcellularLocation>
</comment>
<evidence type="ECO:0000256" key="5">
    <source>
        <dbReference type="ARBA" id="ARBA00022490"/>
    </source>
</evidence>
<keyword evidence="10 11" id="KW-0968">Cytoplasmic vesicle</keyword>
<comment type="caution">
    <text evidence="12">The sequence shown here is derived from an EMBL/GenBank/DDBJ whole genome shotgun (WGS) entry which is preliminary data.</text>
</comment>
<evidence type="ECO:0000256" key="8">
    <source>
        <dbReference type="ARBA" id="ARBA00023034"/>
    </source>
</evidence>
<evidence type="ECO:0000256" key="6">
    <source>
        <dbReference type="ARBA" id="ARBA00022892"/>
    </source>
</evidence>
<keyword evidence="13" id="KW-1185">Reference proteome</keyword>
<keyword evidence="8 11" id="KW-0333">Golgi apparatus</keyword>
<evidence type="ECO:0000256" key="7">
    <source>
        <dbReference type="ARBA" id="ARBA00022927"/>
    </source>
</evidence>
<evidence type="ECO:0000256" key="3">
    <source>
        <dbReference type="ARBA" id="ARBA00008827"/>
    </source>
</evidence>
<sequence>MEADPLYHVKQLFHQALLTPATIAEASSQTLTPGDEPAALPRAVYVARAHLALQPAQVVEAQAVLAPFLAVEPAPPSARAASALATYLSSSGAERAAAVDEVRDLVLEVEGDDVEADVEGPTRVLAGTIFILEKENEEAVATLTEGAAKSDLECIALLTQLLLALDRRDLAQQQYAAAKRIGNDSTLVQAIEAWIGLKTGARPLHQAYYFYEELYQLPAGRTPPVLASHAAAHLLLSHVDEAKADVQEAQGRDGGADDANVLAVATSLGDDEAAAKLATTGHPFAADLAAKDKAFDEAAAKFAIAA</sequence>
<dbReference type="GO" id="GO:0000139">
    <property type="term" value="C:Golgi membrane"/>
    <property type="evidence" value="ECO:0007669"/>
    <property type="project" value="UniProtKB-SubCell"/>
</dbReference>
<evidence type="ECO:0000256" key="2">
    <source>
        <dbReference type="ARBA" id="ARBA00004347"/>
    </source>
</evidence>
<dbReference type="GO" id="GO:0006891">
    <property type="term" value="P:intra-Golgi vesicle-mediated transport"/>
    <property type="evidence" value="ECO:0007669"/>
    <property type="project" value="TreeGrafter"/>
</dbReference>
<evidence type="ECO:0000313" key="12">
    <source>
        <dbReference type="EMBL" id="TXT15862.1"/>
    </source>
</evidence>
<evidence type="ECO:0000256" key="1">
    <source>
        <dbReference type="ARBA" id="ARBA00004255"/>
    </source>
</evidence>
<keyword evidence="4 11" id="KW-0813">Transport</keyword>
<reference evidence="12 13" key="1">
    <citation type="journal article" date="2019" name="PLoS Genet.">
        <title>Convergent evolution of linked mating-type loci in basidiomycete fungi.</title>
        <authorList>
            <person name="Sun S."/>
            <person name="Coelho M.A."/>
            <person name="Heitman J."/>
            <person name="Nowrousian M."/>
        </authorList>
    </citation>
    <scope>NUCLEOTIDE SEQUENCE [LARGE SCALE GENOMIC DNA]</scope>
    <source>
        <strain evidence="12 13">CBS 4282</strain>
    </source>
</reference>
<name>A0A7D8Z773_VANHU</name>
<dbReference type="OrthoDB" id="310217at2759"/>
<evidence type="ECO:0000256" key="4">
    <source>
        <dbReference type="ARBA" id="ARBA00022448"/>
    </source>
</evidence>
<keyword evidence="5 11" id="KW-0963">Cytoplasm</keyword>
<dbReference type="InterPro" id="IPR006822">
    <property type="entry name" value="Coatomer_esu"/>
</dbReference>
<protein>
    <recommendedName>
        <fullName evidence="11">Coatomer subunit epsilon</fullName>
    </recommendedName>
</protein>
<comment type="function">
    <text evidence="11">The coatomer is a cytosolic protein complex that binds to dilysine motifs and reversibly associates with Golgi non-clathrin-coated vesicles, which further mediate biosynthetic protein transport from the ER, via the Golgi up to the trans Golgi network. The coatomer complex is required for budding from Golgi membranes, and is essential for the retrograde Golgi-to-ER transport of dilysine-tagged proteins.</text>
</comment>
<comment type="similarity">
    <text evidence="3 11">Belongs to the COPE family.</text>
</comment>
<evidence type="ECO:0000256" key="9">
    <source>
        <dbReference type="ARBA" id="ARBA00023136"/>
    </source>
</evidence>
<dbReference type="Pfam" id="PF04733">
    <property type="entry name" value="Coatomer_E"/>
    <property type="match status" value="1"/>
</dbReference>
<evidence type="ECO:0000256" key="10">
    <source>
        <dbReference type="ARBA" id="ARBA00023329"/>
    </source>
</evidence>
<dbReference type="Proteomes" id="UP000473826">
    <property type="component" value="Unassembled WGS sequence"/>
</dbReference>
<dbReference type="GO" id="GO:0030126">
    <property type="term" value="C:COPI vesicle coat"/>
    <property type="evidence" value="ECO:0007669"/>
    <property type="project" value="TreeGrafter"/>
</dbReference>
<dbReference type="GO" id="GO:0015031">
    <property type="term" value="P:protein transport"/>
    <property type="evidence" value="ECO:0007669"/>
    <property type="project" value="UniProtKB-UniRule"/>
</dbReference>
<evidence type="ECO:0000256" key="11">
    <source>
        <dbReference type="PIRNR" id="PIRNR016478"/>
    </source>
</evidence>
<dbReference type="GO" id="GO:0006890">
    <property type="term" value="P:retrograde vesicle-mediated transport, Golgi to endoplasmic reticulum"/>
    <property type="evidence" value="ECO:0007669"/>
    <property type="project" value="UniProtKB-UniRule"/>
</dbReference>
<organism evidence="12 13">
    <name type="scientific">Vanrija humicola</name>
    <name type="common">Yeast</name>
    <name type="synonym">Cryptococcus humicola</name>
    <dbReference type="NCBI Taxonomy" id="5417"/>
    <lineage>
        <taxon>Eukaryota</taxon>
        <taxon>Fungi</taxon>
        <taxon>Dikarya</taxon>
        <taxon>Basidiomycota</taxon>
        <taxon>Agaricomycotina</taxon>
        <taxon>Tremellomycetes</taxon>
        <taxon>Trichosporonales</taxon>
        <taxon>Trichosporonaceae</taxon>
        <taxon>Vanrija</taxon>
    </lineage>
</organism>
<keyword evidence="9 11" id="KW-0472">Membrane</keyword>
<proteinExistence type="inferred from homology"/>
<dbReference type="Gene3D" id="1.25.40.10">
    <property type="entry name" value="Tetratricopeptide repeat domain"/>
    <property type="match status" value="1"/>
</dbReference>
<dbReference type="InterPro" id="IPR011990">
    <property type="entry name" value="TPR-like_helical_dom_sf"/>
</dbReference>
<keyword evidence="7 11" id="KW-0653">Protein transport</keyword>
<dbReference type="PANTHER" id="PTHR10805">
    <property type="entry name" value="COATOMER SUBUNIT EPSILON"/>
    <property type="match status" value="1"/>
</dbReference>
<dbReference type="PANTHER" id="PTHR10805:SF0">
    <property type="entry name" value="COATOMER SUBUNIT EPSILON"/>
    <property type="match status" value="1"/>
</dbReference>